<name>A0AAP0S0G2_LIQFO</name>
<proteinExistence type="predicted"/>
<gene>
    <name evidence="2" type="ORF">L1049_016321</name>
</gene>
<protein>
    <submittedName>
        <fullName evidence="2">Uncharacterized protein</fullName>
    </submittedName>
</protein>
<evidence type="ECO:0000313" key="2">
    <source>
        <dbReference type="EMBL" id="KAK9287879.1"/>
    </source>
</evidence>
<keyword evidence="1" id="KW-1133">Transmembrane helix</keyword>
<comment type="caution">
    <text evidence="2">The sequence shown here is derived from an EMBL/GenBank/DDBJ whole genome shotgun (WGS) entry which is preliminary data.</text>
</comment>
<sequence length="119" mass="13586">MGKQIIFQNLMGTSLINSLCLFDNFVVVSNSLIFHLSFDFFCQTASVRSELFFCLSRRFCRCLLFILLFIHTIATNYKSFYLFILNSNFFSLLEFLNFARSNFSGKCLGGSGQIPALPS</sequence>
<reference evidence="2 3" key="1">
    <citation type="journal article" date="2024" name="Plant J.">
        <title>Genome sequences and population genomics reveal climatic adaptation and genomic divergence between two closely related sweetgum species.</title>
        <authorList>
            <person name="Xu W.Q."/>
            <person name="Ren C.Q."/>
            <person name="Zhang X.Y."/>
            <person name="Comes H.P."/>
            <person name="Liu X.H."/>
            <person name="Li Y.G."/>
            <person name="Kettle C.J."/>
            <person name="Jalonen R."/>
            <person name="Gaisberger H."/>
            <person name="Ma Y.Z."/>
            <person name="Qiu Y.X."/>
        </authorList>
    </citation>
    <scope>NUCLEOTIDE SEQUENCE [LARGE SCALE GENOMIC DNA]</scope>
    <source>
        <strain evidence="2">Hangzhou</strain>
    </source>
</reference>
<evidence type="ECO:0000313" key="3">
    <source>
        <dbReference type="Proteomes" id="UP001415857"/>
    </source>
</evidence>
<dbReference type="AlphaFoldDB" id="A0AAP0S0G2"/>
<evidence type="ECO:0000256" key="1">
    <source>
        <dbReference type="SAM" id="Phobius"/>
    </source>
</evidence>
<dbReference type="Proteomes" id="UP001415857">
    <property type="component" value="Unassembled WGS sequence"/>
</dbReference>
<keyword evidence="1" id="KW-0472">Membrane</keyword>
<organism evidence="2 3">
    <name type="scientific">Liquidambar formosana</name>
    <name type="common">Formosan gum</name>
    <dbReference type="NCBI Taxonomy" id="63359"/>
    <lineage>
        <taxon>Eukaryota</taxon>
        <taxon>Viridiplantae</taxon>
        <taxon>Streptophyta</taxon>
        <taxon>Embryophyta</taxon>
        <taxon>Tracheophyta</taxon>
        <taxon>Spermatophyta</taxon>
        <taxon>Magnoliopsida</taxon>
        <taxon>eudicotyledons</taxon>
        <taxon>Gunneridae</taxon>
        <taxon>Pentapetalae</taxon>
        <taxon>Saxifragales</taxon>
        <taxon>Altingiaceae</taxon>
        <taxon>Liquidambar</taxon>
    </lineage>
</organism>
<dbReference type="EMBL" id="JBBPBK010000003">
    <property type="protein sequence ID" value="KAK9287879.1"/>
    <property type="molecule type" value="Genomic_DNA"/>
</dbReference>
<accession>A0AAP0S0G2</accession>
<keyword evidence="1" id="KW-0812">Transmembrane</keyword>
<keyword evidence="3" id="KW-1185">Reference proteome</keyword>
<feature type="transmembrane region" description="Helical" evidence="1">
    <location>
        <begin position="58"/>
        <end position="74"/>
    </location>
</feature>